<dbReference type="Gene3D" id="1.10.3210.10">
    <property type="entry name" value="Hypothetical protein af1432"/>
    <property type="match status" value="1"/>
</dbReference>
<dbReference type="InterPro" id="IPR037522">
    <property type="entry name" value="HD_GYP_dom"/>
</dbReference>
<dbReference type="SMART" id="SM00448">
    <property type="entry name" value="REC"/>
    <property type="match status" value="1"/>
</dbReference>
<dbReference type="InterPro" id="IPR001789">
    <property type="entry name" value="Sig_transdc_resp-reg_receiver"/>
</dbReference>
<dbReference type="Pfam" id="PF13487">
    <property type="entry name" value="HD_5"/>
    <property type="match status" value="1"/>
</dbReference>
<name>A0ABS3AZN6_9BACT</name>
<dbReference type="InterPro" id="IPR052020">
    <property type="entry name" value="Cyclic_di-GMP/3'3'-cGAMP_PDE"/>
</dbReference>
<reference evidence="4 5" key="1">
    <citation type="submission" date="2021-02" db="EMBL/GenBank/DDBJ databases">
        <title>Activity-based single-cell genomes from oceanic crustal fluid captures similar information to metagenomic and metatranscriptomic surveys with orders of magnitude less sampling.</title>
        <authorList>
            <person name="D'Angelo T.S."/>
            <person name="Orcutt B.N."/>
        </authorList>
    </citation>
    <scope>NUCLEOTIDE SEQUENCE [LARGE SCALE GENOMIC DNA]</scope>
    <source>
        <strain evidence="4">AH-315-G02</strain>
    </source>
</reference>
<keyword evidence="5" id="KW-1185">Reference proteome</keyword>
<dbReference type="Proteomes" id="UP000717534">
    <property type="component" value="Unassembled WGS sequence"/>
</dbReference>
<feature type="domain" description="Response regulatory" evidence="2">
    <location>
        <begin position="17"/>
        <end position="135"/>
    </location>
</feature>
<feature type="modified residue" description="4-aspartylphosphate" evidence="1">
    <location>
        <position position="67"/>
    </location>
</feature>
<proteinExistence type="predicted"/>
<evidence type="ECO:0000313" key="5">
    <source>
        <dbReference type="Proteomes" id="UP000717534"/>
    </source>
</evidence>
<dbReference type="PROSITE" id="PS51832">
    <property type="entry name" value="HD_GYP"/>
    <property type="match status" value="1"/>
</dbReference>
<evidence type="ECO:0000259" key="3">
    <source>
        <dbReference type="PROSITE" id="PS51832"/>
    </source>
</evidence>
<dbReference type="EMBL" id="JAFITO010000052">
    <property type="protein sequence ID" value="MBN4068785.1"/>
    <property type="molecule type" value="Genomic_DNA"/>
</dbReference>
<protein>
    <submittedName>
        <fullName evidence="4">Response regulator</fullName>
    </submittedName>
</protein>
<comment type="caution">
    <text evidence="4">The sequence shown here is derived from an EMBL/GenBank/DDBJ whole genome shotgun (WGS) entry which is preliminary data.</text>
</comment>
<dbReference type="SMART" id="SM00471">
    <property type="entry name" value="HDc"/>
    <property type="match status" value="1"/>
</dbReference>
<organism evidence="4 5">
    <name type="scientific">Desulfotalea psychrophila</name>
    <dbReference type="NCBI Taxonomy" id="84980"/>
    <lineage>
        <taxon>Bacteria</taxon>
        <taxon>Pseudomonadati</taxon>
        <taxon>Thermodesulfobacteriota</taxon>
        <taxon>Desulfobulbia</taxon>
        <taxon>Desulfobulbales</taxon>
        <taxon>Desulfocapsaceae</taxon>
        <taxon>Desulfotalea</taxon>
    </lineage>
</organism>
<dbReference type="Gene3D" id="3.40.50.2300">
    <property type="match status" value="1"/>
</dbReference>
<evidence type="ECO:0000313" key="4">
    <source>
        <dbReference type="EMBL" id="MBN4068785.1"/>
    </source>
</evidence>
<dbReference type="CDD" id="cd00077">
    <property type="entry name" value="HDc"/>
    <property type="match status" value="1"/>
</dbReference>
<accession>A0ABS3AZN6</accession>
<keyword evidence="1" id="KW-0597">Phosphoprotein</keyword>
<dbReference type="InterPro" id="IPR011006">
    <property type="entry name" value="CheY-like_superfamily"/>
</dbReference>
<dbReference type="PANTHER" id="PTHR45228">
    <property type="entry name" value="CYCLIC DI-GMP PHOSPHODIESTERASE TM_0186-RELATED"/>
    <property type="match status" value="1"/>
</dbReference>
<dbReference type="CDD" id="cd17551">
    <property type="entry name" value="REC_RpfG-like"/>
    <property type="match status" value="1"/>
</dbReference>
<dbReference type="PANTHER" id="PTHR45228:SF1">
    <property type="entry name" value="CYCLIC DI-GMP PHOSPHODIESTERASE TM_0186"/>
    <property type="match status" value="1"/>
</dbReference>
<sequence>MSATLREKMDDEIKQSNILIVDDNVANIALLENLLEDEGYDEFTSTADPRTVISLCREEEFDLILLDIRMPHMSGFEVMTALENFFPAGYYLPIIVLTAQLDQETRQKALSLGAKDFLTKPFMHWEALLRIRNQLETRYFYKKQILRGDLLETEVNKRTQEIRSVQLEIVRRLGMAGEFRDNETGAHVIRMSRISEIIARGAGLDEKTCELILHSSTMHDVGKIGIPDRVLLKEGKLNKEEWEIMKSHVDIGTRIIGEYPADIFWMAGAIAGGHHEKWNGSGYPKGLQGEEIPVAARIAAISDVFDALLSARPYKEPWPLAKALALMKEESGSHFDPVLIDVFFDCLDEIIDIREKYPD</sequence>
<evidence type="ECO:0000256" key="1">
    <source>
        <dbReference type="PROSITE-ProRule" id="PRU00169"/>
    </source>
</evidence>
<dbReference type="InterPro" id="IPR003607">
    <property type="entry name" value="HD/PDEase_dom"/>
</dbReference>
<dbReference type="Pfam" id="PF00072">
    <property type="entry name" value="Response_reg"/>
    <property type="match status" value="1"/>
</dbReference>
<dbReference type="SUPFAM" id="SSF52172">
    <property type="entry name" value="CheY-like"/>
    <property type="match status" value="1"/>
</dbReference>
<evidence type="ECO:0000259" key="2">
    <source>
        <dbReference type="PROSITE" id="PS50110"/>
    </source>
</evidence>
<feature type="domain" description="HD-GYP" evidence="3">
    <location>
        <begin position="162"/>
        <end position="359"/>
    </location>
</feature>
<dbReference type="SUPFAM" id="SSF109604">
    <property type="entry name" value="HD-domain/PDEase-like"/>
    <property type="match status" value="1"/>
</dbReference>
<gene>
    <name evidence="4" type="ORF">JYU06_04630</name>
</gene>
<dbReference type="PROSITE" id="PS50110">
    <property type="entry name" value="RESPONSE_REGULATORY"/>
    <property type="match status" value="1"/>
</dbReference>